<dbReference type="CDD" id="cd11723">
    <property type="entry name" value="YabN_N_like"/>
    <property type="match status" value="1"/>
</dbReference>
<dbReference type="InterPro" id="IPR048015">
    <property type="entry name" value="NTP-PPase_MazG-like_N"/>
</dbReference>
<dbReference type="PANTHER" id="PTHR30522">
    <property type="entry name" value="NUCLEOSIDE TRIPHOSPHATE PYROPHOSPHOHYDROLASE"/>
    <property type="match status" value="1"/>
</dbReference>
<dbReference type="CDD" id="cd11528">
    <property type="entry name" value="NTP-PPase_MazG_Nterm"/>
    <property type="match status" value="1"/>
</dbReference>
<dbReference type="SUPFAM" id="SSF53790">
    <property type="entry name" value="Tetrapyrrole methylase"/>
    <property type="match status" value="1"/>
</dbReference>
<dbReference type="PANTHER" id="PTHR30522:SF0">
    <property type="entry name" value="NUCLEOSIDE TRIPHOSPHATE PYROPHOSPHOHYDROLASE"/>
    <property type="match status" value="1"/>
</dbReference>
<dbReference type="GO" id="GO:0008168">
    <property type="term" value="F:methyltransferase activity"/>
    <property type="evidence" value="ECO:0007669"/>
    <property type="project" value="InterPro"/>
</dbReference>
<protein>
    <recommendedName>
        <fullName evidence="5">MazG family protein</fullName>
    </recommendedName>
</protein>
<dbReference type="GO" id="GO:0046052">
    <property type="term" value="P:UTP catabolic process"/>
    <property type="evidence" value="ECO:0007669"/>
    <property type="project" value="TreeGrafter"/>
</dbReference>
<gene>
    <name evidence="3" type="ORF">HMPREF9629_01654</name>
</gene>
<dbReference type="InterPro" id="IPR035996">
    <property type="entry name" value="4pyrrol_Methylase_sf"/>
</dbReference>
<organism evidence="3 4">
    <name type="scientific">Peptoanaerobacter stomatis</name>
    <dbReference type="NCBI Taxonomy" id="796937"/>
    <lineage>
        <taxon>Bacteria</taxon>
        <taxon>Bacillati</taxon>
        <taxon>Bacillota</taxon>
        <taxon>Clostridia</taxon>
        <taxon>Peptostreptococcales</taxon>
        <taxon>Filifactoraceae</taxon>
        <taxon>Peptoanaerobacter</taxon>
    </lineage>
</organism>
<dbReference type="InterPro" id="IPR000878">
    <property type="entry name" value="4pyrrol_Mease"/>
</dbReference>
<evidence type="ECO:0008006" key="5">
    <source>
        <dbReference type="Google" id="ProtNLM"/>
    </source>
</evidence>
<dbReference type="SUPFAM" id="SSF101386">
    <property type="entry name" value="all-alpha NTP pyrophosphatases"/>
    <property type="match status" value="1"/>
</dbReference>
<dbReference type="Gene3D" id="3.40.1010.10">
    <property type="entry name" value="Cobalt-precorrin-4 Transmethylase, Domain 1"/>
    <property type="match status" value="1"/>
</dbReference>
<dbReference type="AlphaFoldDB" id="G9WZQ3"/>
<dbReference type="InterPro" id="IPR011551">
    <property type="entry name" value="NTP_PyrPHydrolase_MazG"/>
</dbReference>
<dbReference type="GO" id="GO:0046061">
    <property type="term" value="P:dATP catabolic process"/>
    <property type="evidence" value="ECO:0007669"/>
    <property type="project" value="TreeGrafter"/>
</dbReference>
<accession>G9WZQ3</accession>
<dbReference type="InterPro" id="IPR035013">
    <property type="entry name" value="YabN_N"/>
</dbReference>
<dbReference type="PATRIC" id="fig|796937.3.peg.850"/>
<dbReference type="GO" id="GO:0006950">
    <property type="term" value="P:response to stress"/>
    <property type="evidence" value="ECO:0007669"/>
    <property type="project" value="UniProtKB-ARBA"/>
</dbReference>
<comment type="caution">
    <text evidence="3">The sequence shown here is derived from an EMBL/GenBank/DDBJ whole genome shotgun (WGS) entry which is preliminary data.</text>
</comment>
<name>G9WZQ3_9FIRM</name>
<dbReference type="GO" id="GO:0047429">
    <property type="term" value="F:nucleoside triphosphate diphosphatase activity"/>
    <property type="evidence" value="ECO:0007669"/>
    <property type="project" value="TreeGrafter"/>
</dbReference>
<evidence type="ECO:0000313" key="4">
    <source>
        <dbReference type="Proteomes" id="UP000006437"/>
    </source>
</evidence>
<feature type="domain" description="NTP pyrophosphohydrolase MazG-like" evidence="2">
    <location>
        <begin position="254"/>
        <end position="327"/>
    </location>
</feature>
<dbReference type="Gene3D" id="1.10.287.1080">
    <property type="entry name" value="MazG-like"/>
    <property type="match status" value="1"/>
</dbReference>
<dbReference type="GO" id="GO:0046076">
    <property type="term" value="P:dTTP catabolic process"/>
    <property type="evidence" value="ECO:0007669"/>
    <property type="project" value="TreeGrafter"/>
</dbReference>
<dbReference type="GO" id="GO:0006203">
    <property type="term" value="P:dGTP catabolic process"/>
    <property type="evidence" value="ECO:0007669"/>
    <property type="project" value="TreeGrafter"/>
</dbReference>
<dbReference type="GO" id="GO:0046047">
    <property type="term" value="P:TTP catabolic process"/>
    <property type="evidence" value="ECO:0007669"/>
    <property type="project" value="TreeGrafter"/>
</dbReference>
<dbReference type="HOGENOM" id="CLU_038356_1_0_9"/>
<evidence type="ECO:0000259" key="2">
    <source>
        <dbReference type="Pfam" id="PF03819"/>
    </source>
</evidence>
<dbReference type="InterPro" id="IPR004518">
    <property type="entry name" value="MazG-like_dom"/>
</dbReference>
<dbReference type="InterPro" id="IPR014777">
    <property type="entry name" value="4pyrrole_Mease_sub1"/>
</dbReference>
<sequence length="354" mass="41252">MKIYILGLGAGSIDIISKKGYELLKKEDIKKIFRTKEHEIIHELAKENIEFETMDYVYLSEPNFESVYEKISDIIIEKAKQYDEILYAVPGSPFITEDTTNIIIKKAQNENIDIQVIPSVSFIDAVICTIKKDPTKKLYITDIFNIDKSRINPLNNIMISQVYDRFKASELKLMLMDRYDDEQEIYIITSAGGKDEKVKTVKLYEMDYSDNEYSHLTSIFIESVEDKKYNDIEDLRNLLRTLRGKNGCPWDKKQDFSSMAKYVKEEANEVADAINNNDMDNLLEELGDLLFEIVFLTNLAEEKGIFSFEEVVDEIVKKMIRRHPHVFENMDISGKNVEDIWQEIKNIEKQPKNS</sequence>
<evidence type="ECO:0000259" key="1">
    <source>
        <dbReference type="Pfam" id="PF00590"/>
    </source>
</evidence>
<evidence type="ECO:0000313" key="3">
    <source>
        <dbReference type="EMBL" id="EHL15940.1"/>
    </source>
</evidence>
<dbReference type="Pfam" id="PF03819">
    <property type="entry name" value="MazG"/>
    <property type="match status" value="1"/>
</dbReference>
<proteinExistence type="predicted"/>
<dbReference type="FunFam" id="1.10.287.1080:FF:000001">
    <property type="entry name" value="Nucleoside triphosphate pyrophosphohydrolase"/>
    <property type="match status" value="1"/>
</dbReference>
<dbReference type="Pfam" id="PF00590">
    <property type="entry name" value="TP_methylase"/>
    <property type="match status" value="1"/>
</dbReference>
<dbReference type="GO" id="GO:0046081">
    <property type="term" value="P:dUTP catabolic process"/>
    <property type="evidence" value="ECO:0007669"/>
    <property type="project" value="TreeGrafter"/>
</dbReference>
<dbReference type="EMBL" id="AFZE01000008">
    <property type="protein sequence ID" value="EHL15940.1"/>
    <property type="molecule type" value="Genomic_DNA"/>
</dbReference>
<dbReference type="Proteomes" id="UP000006437">
    <property type="component" value="Unassembled WGS sequence"/>
</dbReference>
<reference evidence="3 4" key="1">
    <citation type="submission" date="2011-08" db="EMBL/GenBank/DDBJ databases">
        <title>The Genome Sequence of Eubacteriaceae bacterium ACC19a.</title>
        <authorList>
            <consortium name="The Broad Institute Genome Sequencing Platform"/>
            <person name="Earl A."/>
            <person name="Ward D."/>
            <person name="Feldgarden M."/>
            <person name="Gevers D."/>
            <person name="Sizova M."/>
            <person name="Hazen A."/>
            <person name="Epstein S."/>
            <person name="Young S.K."/>
            <person name="Zeng Q."/>
            <person name="Gargeya S."/>
            <person name="Fitzgerald M."/>
            <person name="Haas B."/>
            <person name="Abouelleil A."/>
            <person name="Alvarado L."/>
            <person name="Arachchi H.M."/>
            <person name="Berlin A."/>
            <person name="Brown A."/>
            <person name="Chapman S.B."/>
            <person name="Chen Z."/>
            <person name="Dunbar C."/>
            <person name="Freedman E."/>
            <person name="Gearin G."/>
            <person name="Gellesch M."/>
            <person name="Goldberg J."/>
            <person name="Griggs A."/>
            <person name="Gujja S."/>
            <person name="Heiman D."/>
            <person name="Howarth C."/>
            <person name="Larson L."/>
            <person name="Lui A."/>
            <person name="MacDonald P.J.P."/>
            <person name="Montmayeur A."/>
            <person name="Murphy C."/>
            <person name="Neiman D."/>
            <person name="Pearson M."/>
            <person name="Priest M."/>
            <person name="Roberts A."/>
            <person name="Saif S."/>
            <person name="Shea T."/>
            <person name="Shenoy N."/>
            <person name="Sisk P."/>
            <person name="Stolte C."/>
            <person name="Sykes S."/>
            <person name="Wortman J."/>
            <person name="Nusbaum C."/>
            <person name="Birren B."/>
        </authorList>
    </citation>
    <scope>NUCLEOTIDE SEQUENCE [LARGE SCALE GENOMIC DNA]</scope>
    <source>
        <strain evidence="3 4">ACC19a</strain>
    </source>
</reference>
<dbReference type="BioCyc" id="EBAC796937-HMP:GMGH-1662-MONOMER"/>
<feature type="domain" description="Tetrapyrrole methylase" evidence="1">
    <location>
        <begin position="2"/>
        <end position="206"/>
    </location>
</feature>
<dbReference type="RefSeq" id="WP_009525883.1">
    <property type="nucleotide sequence ID" value="NZ_JH414557.1"/>
</dbReference>